<accession>A0A8H5LHT3</accession>
<evidence type="ECO:0000256" key="2">
    <source>
        <dbReference type="SAM" id="Phobius"/>
    </source>
</evidence>
<feature type="compositionally biased region" description="Polar residues" evidence="1">
    <location>
        <begin position="547"/>
        <end position="556"/>
    </location>
</feature>
<feature type="transmembrane region" description="Helical" evidence="2">
    <location>
        <begin position="230"/>
        <end position="253"/>
    </location>
</feature>
<evidence type="ECO:0000256" key="1">
    <source>
        <dbReference type="SAM" id="MobiDB-lite"/>
    </source>
</evidence>
<feature type="region of interest" description="Disordered" evidence="1">
    <location>
        <begin position="648"/>
        <end position="687"/>
    </location>
</feature>
<reference evidence="3 4" key="1">
    <citation type="journal article" date="2020" name="ISME J.">
        <title>Uncovering the hidden diversity of litter-decomposition mechanisms in mushroom-forming fungi.</title>
        <authorList>
            <person name="Floudas D."/>
            <person name="Bentzer J."/>
            <person name="Ahren D."/>
            <person name="Johansson T."/>
            <person name="Persson P."/>
            <person name="Tunlid A."/>
        </authorList>
    </citation>
    <scope>NUCLEOTIDE SEQUENCE [LARGE SCALE GENOMIC DNA]</scope>
    <source>
        <strain evidence="3 4">CBS 146.42</strain>
    </source>
</reference>
<dbReference type="OrthoDB" id="2983908at2759"/>
<comment type="caution">
    <text evidence="3">The sequence shown here is derived from an EMBL/GenBank/DDBJ whole genome shotgun (WGS) entry which is preliminary data.</text>
</comment>
<name>A0A8H5LHT3_9AGAR</name>
<keyword evidence="4" id="KW-1185">Reference proteome</keyword>
<evidence type="ECO:0000313" key="4">
    <source>
        <dbReference type="Proteomes" id="UP000559027"/>
    </source>
</evidence>
<protein>
    <submittedName>
        <fullName evidence="3">Uncharacterized protein</fullName>
    </submittedName>
</protein>
<dbReference type="EMBL" id="JAACJO010000005">
    <property type="protein sequence ID" value="KAF5358025.1"/>
    <property type="molecule type" value="Genomic_DNA"/>
</dbReference>
<keyword evidence="2" id="KW-0472">Membrane</keyword>
<gene>
    <name evidence="3" type="ORF">D9756_001496</name>
</gene>
<feature type="compositionally biased region" description="Basic and acidic residues" evidence="1">
    <location>
        <begin position="536"/>
        <end position="545"/>
    </location>
</feature>
<keyword evidence="2" id="KW-0812">Transmembrane</keyword>
<feature type="compositionally biased region" description="Polar residues" evidence="1">
    <location>
        <begin position="648"/>
        <end position="665"/>
    </location>
</feature>
<feature type="region of interest" description="Disordered" evidence="1">
    <location>
        <begin position="521"/>
        <end position="606"/>
    </location>
</feature>
<evidence type="ECO:0000313" key="3">
    <source>
        <dbReference type="EMBL" id="KAF5358025.1"/>
    </source>
</evidence>
<feature type="region of interest" description="Disordered" evidence="1">
    <location>
        <begin position="314"/>
        <end position="333"/>
    </location>
</feature>
<organism evidence="3 4">
    <name type="scientific">Leucocoprinus leucothites</name>
    <dbReference type="NCBI Taxonomy" id="201217"/>
    <lineage>
        <taxon>Eukaryota</taxon>
        <taxon>Fungi</taxon>
        <taxon>Dikarya</taxon>
        <taxon>Basidiomycota</taxon>
        <taxon>Agaricomycotina</taxon>
        <taxon>Agaricomycetes</taxon>
        <taxon>Agaricomycetidae</taxon>
        <taxon>Agaricales</taxon>
        <taxon>Agaricineae</taxon>
        <taxon>Agaricaceae</taxon>
        <taxon>Leucocoprinus</taxon>
    </lineage>
</organism>
<dbReference type="AlphaFoldDB" id="A0A8H5LHT3"/>
<keyword evidence="2" id="KW-1133">Transmembrane helix</keyword>
<sequence>MVKVLSDALTEVCEKLCFILSSNLIHALSSLFVLALVASYRTSDLVSTLWPFTPMGIIPVPRNPGDYTIFLSSPPVNRKFAPLYERAIIFKNYDWQFENQREPPHIATERDNQQGHNHNKGVAADAEFLTSSTPGPTPLRTHMTSSPAAHISTDTTITTLPSLLPATGTTLIVIPPLSMSSTGLHTSTSLTSTILSLKTETPTAYDLPPSNSPSIQVTGSRPRAQLRLPVPAIAAISVGGLLVVIVSLLLLFWPRAPRRRRLPIPSLPKLETGDIDEKGSPPPESPLFGPKERFSQRVGLNPQWSWVTYTQNRAAPEPSKSHGGGSIAELSLGPSSVLGHPGAAATSHHKSSSIYPASSHFQSLSAPVGSPLLGAGHPSLQQVQAAITRATNRMSAMSFTCASNCSNGNENEPGTTFTADGHDVVKRRSRTLRKSRSNSIYEDRRRSSRLPVGLAYDGADVTSPIPAMEFMPLDSPDLEYGYELAKAERRTRIQTPYYTPGSYPRIPSAIPTTYGVANRVKLGDGTSTRGFTSPKLKSEFQRAKETQALTTRESTPSPQPTLGPDDSLSVVESKHLLKQRSRRGSTYLGDDSRSHQVSDGRRQHLVATPTRSVVAVTSGSLVSAEDIKAQVSANNASGVGLAMSLNGPTPINSSRSMGTKSTLASSKMEGRADDKPPRVPSPPPLPSLAQMALEQHNLDAYTNYHSPTYSIYNLYDDNRRGTVFGRR</sequence>
<dbReference type="Proteomes" id="UP000559027">
    <property type="component" value="Unassembled WGS sequence"/>
</dbReference>
<proteinExistence type="predicted"/>
<feature type="compositionally biased region" description="Basic and acidic residues" evidence="1">
    <location>
        <begin position="668"/>
        <end position="677"/>
    </location>
</feature>
<feature type="region of interest" description="Disordered" evidence="1">
    <location>
        <begin position="264"/>
        <end position="292"/>
    </location>
</feature>
<feature type="compositionally biased region" description="Basic and acidic residues" evidence="1">
    <location>
        <begin position="590"/>
        <end position="602"/>
    </location>
</feature>